<dbReference type="Pfam" id="PF00994">
    <property type="entry name" value="MoCF_biosynth"/>
    <property type="match status" value="1"/>
</dbReference>
<dbReference type="EnsemblBacteria" id="ABL77721">
    <property type="protein sequence ID" value="ABL77721"/>
    <property type="gene ID" value="Tpen_0312"/>
</dbReference>
<dbReference type="eggNOG" id="arCOG00214">
    <property type="taxonomic scope" value="Archaea"/>
</dbReference>
<accession>A1RWZ1</accession>
<dbReference type="CDD" id="cd00886">
    <property type="entry name" value="MogA_MoaB"/>
    <property type="match status" value="1"/>
</dbReference>
<name>A1RWZ1_THEPD</name>
<dbReference type="EMBL" id="CP000505">
    <property type="protein sequence ID" value="ABL77721.1"/>
    <property type="molecule type" value="Genomic_DNA"/>
</dbReference>
<dbReference type="InterPro" id="IPR012245">
    <property type="entry name" value="MoaB"/>
</dbReference>
<gene>
    <name evidence="2" type="ordered locus">Tpen_0312</name>
</gene>
<protein>
    <submittedName>
        <fullName evidence="2">Molybdenum cofactor synthesis domain</fullName>
    </submittedName>
</protein>
<dbReference type="SUPFAM" id="SSF53218">
    <property type="entry name" value="Molybdenum cofactor biosynthesis proteins"/>
    <property type="match status" value="1"/>
</dbReference>
<dbReference type="RefSeq" id="WP_011751986.1">
    <property type="nucleotide sequence ID" value="NC_008698.1"/>
</dbReference>
<dbReference type="GO" id="GO:0006777">
    <property type="term" value="P:Mo-molybdopterin cofactor biosynthetic process"/>
    <property type="evidence" value="ECO:0007669"/>
    <property type="project" value="InterPro"/>
</dbReference>
<dbReference type="HOGENOM" id="CLU_077358_2_3_2"/>
<evidence type="ECO:0000313" key="2">
    <source>
        <dbReference type="EMBL" id="ABL77721.1"/>
    </source>
</evidence>
<dbReference type="KEGG" id="tpe:Tpen_0312"/>
<sequence length="182" mass="19870">MDKDLGSSIAEHKRKALRDLRYAFVTVSTSRFDAELRGERIPDVSVEVARELIERHGDKLVSYILVPDNPRLILEALVNLLERNDVDVVVFSGGTGPAPSDVTVETVEPLLEKRLAGFGDVFRGLSYQEVGSSAFLSNAIAGVVHGKLVFLLPGSPDAVREAFEKLILPESGHVLSIARGHR</sequence>
<dbReference type="Proteomes" id="UP000000641">
    <property type="component" value="Chromosome"/>
</dbReference>
<evidence type="ECO:0000313" key="3">
    <source>
        <dbReference type="Proteomes" id="UP000000641"/>
    </source>
</evidence>
<dbReference type="GeneID" id="4602080"/>
<feature type="domain" description="MoaB/Mog" evidence="1">
    <location>
        <begin position="23"/>
        <end position="174"/>
    </location>
</feature>
<organism evidence="2 3">
    <name type="scientific">Thermofilum pendens (strain DSM 2475 / Hrk 5)</name>
    <dbReference type="NCBI Taxonomy" id="368408"/>
    <lineage>
        <taxon>Archaea</taxon>
        <taxon>Thermoproteota</taxon>
        <taxon>Thermoprotei</taxon>
        <taxon>Thermofilales</taxon>
        <taxon>Thermofilaceae</taxon>
        <taxon>Thermofilum</taxon>
    </lineage>
</organism>
<dbReference type="AlphaFoldDB" id="A1RWZ1"/>
<dbReference type="GO" id="GO:0005829">
    <property type="term" value="C:cytosol"/>
    <property type="evidence" value="ECO:0007669"/>
    <property type="project" value="TreeGrafter"/>
</dbReference>
<dbReference type="STRING" id="368408.Tpen_0312"/>
<proteinExistence type="predicted"/>
<reference evidence="3" key="1">
    <citation type="journal article" date="2008" name="J. Bacteriol.">
        <title>Genome sequence of Thermofilum pendens reveals an exceptional loss of biosynthetic pathways without genome reduction.</title>
        <authorList>
            <person name="Anderson I."/>
            <person name="Rodriguez J."/>
            <person name="Susanti D."/>
            <person name="Porat I."/>
            <person name="Reich C."/>
            <person name="Ulrich L.E."/>
            <person name="Elkins J.G."/>
            <person name="Mavromatis K."/>
            <person name="Lykidis A."/>
            <person name="Kim E."/>
            <person name="Thompson L.S."/>
            <person name="Nolan M."/>
            <person name="Land M."/>
            <person name="Copeland A."/>
            <person name="Lapidus A."/>
            <person name="Lucas S."/>
            <person name="Detter C."/>
            <person name="Zhulin I.B."/>
            <person name="Olsen G.J."/>
            <person name="Whitman W."/>
            <person name="Mukhopadhyay B."/>
            <person name="Bristow J."/>
            <person name="Kyrpides N."/>
        </authorList>
    </citation>
    <scope>NUCLEOTIDE SEQUENCE [LARGE SCALE GENOMIC DNA]</scope>
    <source>
        <strain evidence="3">DSM 2475 / Hrk 5</strain>
    </source>
</reference>
<dbReference type="SMART" id="SM00852">
    <property type="entry name" value="MoCF_biosynth"/>
    <property type="match status" value="1"/>
</dbReference>
<keyword evidence="3" id="KW-1185">Reference proteome</keyword>
<dbReference type="PANTHER" id="PTHR43232:SF2">
    <property type="entry name" value="MOLYBDENUM COFACTOR BIOSYNTHESIS PROTEIN B"/>
    <property type="match status" value="1"/>
</dbReference>
<dbReference type="Gene3D" id="3.40.980.10">
    <property type="entry name" value="MoaB/Mog-like domain"/>
    <property type="match status" value="1"/>
</dbReference>
<dbReference type="NCBIfam" id="TIGR00177">
    <property type="entry name" value="molyb_syn"/>
    <property type="match status" value="1"/>
</dbReference>
<dbReference type="InterPro" id="IPR001453">
    <property type="entry name" value="MoaB/Mog_dom"/>
</dbReference>
<evidence type="ECO:0000259" key="1">
    <source>
        <dbReference type="SMART" id="SM00852"/>
    </source>
</evidence>
<dbReference type="PANTHER" id="PTHR43232">
    <property type="entry name" value="MOLYBDENUM COFACTOR BIOSYNTHESIS PROTEIN B"/>
    <property type="match status" value="1"/>
</dbReference>
<dbReference type="InterPro" id="IPR036425">
    <property type="entry name" value="MoaB/Mog-like_dom_sf"/>
</dbReference>
<dbReference type="PIRSF" id="PIRSF006443">
    <property type="entry name" value="MoaB"/>
    <property type="match status" value="1"/>
</dbReference>